<dbReference type="InterPro" id="IPR052337">
    <property type="entry name" value="SAT4-like"/>
</dbReference>
<comment type="similarity">
    <text evidence="5">Belongs to the SAT4 family.</text>
</comment>
<evidence type="ECO:0000256" key="2">
    <source>
        <dbReference type="ARBA" id="ARBA00022692"/>
    </source>
</evidence>
<gene>
    <name evidence="9" type="ORF">FHL15_009348</name>
</gene>
<dbReference type="InterPro" id="IPR049326">
    <property type="entry name" value="Rhodopsin_dom_fungi"/>
</dbReference>
<dbReference type="Proteomes" id="UP000319160">
    <property type="component" value="Unassembled WGS sequence"/>
</dbReference>
<comment type="subcellular location">
    <subcellularLocation>
        <location evidence="1">Membrane</location>
        <topology evidence="1">Multi-pass membrane protein</topology>
    </subcellularLocation>
</comment>
<dbReference type="PANTHER" id="PTHR33048">
    <property type="entry name" value="PTH11-LIKE INTEGRAL MEMBRANE PROTEIN (AFU_ORTHOLOGUE AFUA_5G11245)"/>
    <property type="match status" value="1"/>
</dbReference>
<dbReference type="PANTHER" id="PTHR33048:SF47">
    <property type="entry name" value="INTEGRAL MEMBRANE PROTEIN-RELATED"/>
    <property type="match status" value="1"/>
</dbReference>
<accession>A0A553HP68</accession>
<dbReference type="EMBL" id="VFLP01000063">
    <property type="protein sequence ID" value="TRX89758.1"/>
    <property type="molecule type" value="Genomic_DNA"/>
</dbReference>
<comment type="caution">
    <text evidence="9">The sequence shown here is derived from an EMBL/GenBank/DDBJ whole genome shotgun (WGS) entry which is preliminary data.</text>
</comment>
<dbReference type="AlphaFoldDB" id="A0A553HP68"/>
<dbReference type="GO" id="GO:0016020">
    <property type="term" value="C:membrane"/>
    <property type="evidence" value="ECO:0007669"/>
    <property type="project" value="UniProtKB-SubCell"/>
</dbReference>
<evidence type="ECO:0000256" key="5">
    <source>
        <dbReference type="ARBA" id="ARBA00038359"/>
    </source>
</evidence>
<feature type="region of interest" description="Disordered" evidence="6">
    <location>
        <begin position="430"/>
        <end position="475"/>
    </location>
</feature>
<feature type="transmembrane region" description="Helical" evidence="7">
    <location>
        <begin position="356"/>
        <end position="384"/>
    </location>
</feature>
<feature type="transmembrane region" description="Helical" evidence="7">
    <location>
        <begin position="160"/>
        <end position="183"/>
    </location>
</feature>
<keyword evidence="2 7" id="KW-0812">Transmembrane</keyword>
<reference evidence="10" key="1">
    <citation type="submission" date="2019-06" db="EMBL/GenBank/DDBJ databases">
        <title>Draft genome sequence of the griseofulvin-producing fungus Xylaria cubensis strain G536.</title>
        <authorList>
            <person name="Mead M.E."/>
            <person name="Raja H.A."/>
            <person name="Steenwyk J.L."/>
            <person name="Knowles S.L."/>
            <person name="Oberlies N.H."/>
            <person name="Rokas A."/>
        </authorList>
    </citation>
    <scope>NUCLEOTIDE SEQUENCE [LARGE SCALE GENOMIC DNA]</scope>
    <source>
        <strain evidence="10">G536</strain>
    </source>
</reference>
<evidence type="ECO:0000259" key="8">
    <source>
        <dbReference type="Pfam" id="PF20684"/>
    </source>
</evidence>
<dbReference type="Pfam" id="PF20684">
    <property type="entry name" value="Fung_rhodopsin"/>
    <property type="match status" value="1"/>
</dbReference>
<protein>
    <recommendedName>
        <fullName evidence="8">Rhodopsin domain-containing protein</fullName>
    </recommendedName>
</protein>
<feature type="transmembrane region" description="Helical" evidence="7">
    <location>
        <begin position="404"/>
        <end position="422"/>
    </location>
</feature>
<evidence type="ECO:0000256" key="4">
    <source>
        <dbReference type="ARBA" id="ARBA00023136"/>
    </source>
</evidence>
<evidence type="ECO:0000256" key="1">
    <source>
        <dbReference type="ARBA" id="ARBA00004141"/>
    </source>
</evidence>
<feature type="domain" description="Rhodopsin" evidence="8">
    <location>
        <begin position="179"/>
        <end position="423"/>
    </location>
</feature>
<keyword evidence="3 7" id="KW-1133">Transmembrane helix</keyword>
<evidence type="ECO:0000256" key="7">
    <source>
        <dbReference type="SAM" id="Phobius"/>
    </source>
</evidence>
<name>A0A553HP68_9PEZI</name>
<feature type="transmembrane region" description="Helical" evidence="7">
    <location>
        <begin position="278"/>
        <end position="297"/>
    </location>
</feature>
<organism evidence="9 10">
    <name type="scientific">Xylaria flabelliformis</name>
    <dbReference type="NCBI Taxonomy" id="2512241"/>
    <lineage>
        <taxon>Eukaryota</taxon>
        <taxon>Fungi</taxon>
        <taxon>Dikarya</taxon>
        <taxon>Ascomycota</taxon>
        <taxon>Pezizomycotina</taxon>
        <taxon>Sordariomycetes</taxon>
        <taxon>Xylariomycetidae</taxon>
        <taxon>Xylariales</taxon>
        <taxon>Xylariaceae</taxon>
        <taxon>Xylaria</taxon>
    </lineage>
</organism>
<evidence type="ECO:0000313" key="10">
    <source>
        <dbReference type="Proteomes" id="UP000319160"/>
    </source>
</evidence>
<sequence>MPSGVAPVPWRRDPSLCLKTAGNRPLHHSLQATFADYVCYGSSEARPRCHLDPRVAHCVASSLTHAPLVHLRAVCYSCPHKFLGAPHTLACTTTVDQIAAGDIHDDLKWHSPRNRCLGNPIVIFHRISSFQSILPIHDTHVQSKQEVGMVSSLGIWRSSWGYIAATIFLAALSTLAVALRFWSRRISGLGIHVDDWLALGTLIVHHGLGATILVAFLVDGLGFDTLSLLRADPGAAMDLQKLTFVGTILYGTASTSIRLSVIIFYFRIFPTTIVRRGGYILAAVCITWFVAIEALNLATCKPIEFMWNRSIRGGHCISAPEGVIILGAVNVIIDLVTVTLPIHEVMKLNLSREKKLVIFGVFLIGGIACAASLTRVISISLYLTNDGEDGTGPTSALLSATTGFEIYIAIIGACAPTLVPVYKKLRRKSMPDDAPIPHRSGYTTKHSKKQSHTYVKGGTTPGLSRTALRESDEEERPFKRFDDVHVLVPAKERGEFWTDISARPASEGIPMGGIRVQRDVTWNSEE</sequence>
<feature type="transmembrane region" description="Helical" evidence="7">
    <location>
        <begin position="195"/>
        <end position="218"/>
    </location>
</feature>
<dbReference type="STRING" id="2512241.A0A553HP68"/>
<keyword evidence="4 7" id="KW-0472">Membrane</keyword>
<feature type="transmembrane region" description="Helical" evidence="7">
    <location>
        <begin position="242"/>
        <end position="266"/>
    </location>
</feature>
<dbReference type="OrthoDB" id="5421689at2759"/>
<evidence type="ECO:0000256" key="6">
    <source>
        <dbReference type="SAM" id="MobiDB-lite"/>
    </source>
</evidence>
<proteinExistence type="inferred from homology"/>
<evidence type="ECO:0000313" key="9">
    <source>
        <dbReference type="EMBL" id="TRX89758.1"/>
    </source>
</evidence>
<keyword evidence="10" id="KW-1185">Reference proteome</keyword>
<feature type="transmembrane region" description="Helical" evidence="7">
    <location>
        <begin position="317"/>
        <end position="336"/>
    </location>
</feature>
<evidence type="ECO:0000256" key="3">
    <source>
        <dbReference type="ARBA" id="ARBA00022989"/>
    </source>
</evidence>